<dbReference type="AlphaFoldDB" id="A0A2N3PPR2"/>
<evidence type="ECO:0000256" key="4">
    <source>
        <dbReference type="ARBA" id="ARBA00022989"/>
    </source>
</evidence>
<keyword evidence="3 7" id="KW-0812">Transmembrane</keyword>
<keyword evidence="4 8" id="KW-1133">Transmembrane helix</keyword>
<accession>A0A2N3PPR2</accession>
<evidence type="ECO:0000256" key="7">
    <source>
        <dbReference type="RuleBase" id="RU000320"/>
    </source>
</evidence>
<feature type="transmembrane region" description="Helical" evidence="8">
    <location>
        <begin position="661"/>
        <end position="680"/>
    </location>
</feature>
<feature type="transmembrane region" description="Helical" evidence="8">
    <location>
        <begin position="414"/>
        <end position="431"/>
    </location>
</feature>
<keyword evidence="5" id="KW-0560">Oxidoreductase</keyword>
<evidence type="ECO:0000256" key="6">
    <source>
        <dbReference type="ARBA" id="ARBA00023136"/>
    </source>
</evidence>
<evidence type="ECO:0000256" key="3">
    <source>
        <dbReference type="ARBA" id="ARBA00022692"/>
    </source>
</evidence>
<feature type="transmembrane region" description="Helical" evidence="8">
    <location>
        <begin position="43"/>
        <end position="66"/>
    </location>
</feature>
<dbReference type="PANTHER" id="PTHR42682:SF3">
    <property type="entry name" value="FORMATE HYDROGENLYASE SUBUNIT 3-RELATED"/>
    <property type="match status" value="1"/>
</dbReference>
<evidence type="ECO:0000256" key="1">
    <source>
        <dbReference type="ARBA" id="ARBA00004651"/>
    </source>
</evidence>
<dbReference type="Proteomes" id="UP000233293">
    <property type="component" value="Unassembled WGS sequence"/>
</dbReference>
<evidence type="ECO:0000256" key="5">
    <source>
        <dbReference type="ARBA" id="ARBA00023002"/>
    </source>
</evidence>
<feature type="transmembrane region" description="Helical" evidence="8">
    <location>
        <begin position="249"/>
        <end position="272"/>
    </location>
</feature>
<evidence type="ECO:0000256" key="8">
    <source>
        <dbReference type="SAM" id="Phobius"/>
    </source>
</evidence>
<keyword evidence="6 8" id="KW-0472">Membrane</keyword>
<comment type="caution">
    <text evidence="10">The sequence shown here is derived from an EMBL/GenBank/DDBJ whole genome shotgun (WGS) entry which is preliminary data.</text>
</comment>
<keyword evidence="11" id="KW-1185">Reference proteome</keyword>
<feature type="transmembrane region" description="Helical" evidence="8">
    <location>
        <begin position="86"/>
        <end position="109"/>
    </location>
</feature>
<name>A0A2N3PPR2_9PROT</name>
<feature type="transmembrane region" description="Helical" evidence="8">
    <location>
        <begin position="12"/>
        <end position="31"/>
    </location>
</feature>
<dbReference type="PRINTS" id="PR01437">
    <property type="entry name" value="NUOXDRDTASE4"/>
</dbReference>
<feature type="transmembrane region" description="Helical" evidence="8">
    <location>
        <begin position="438"/>
        <end position="460"/>
    </location>
</feature>
<comment type="subcellular location">
    <subcellularLocation>
        <location evidence="1">Cell membrane</location>
        <topology evidence="1">Multi-pass membrane protein</topology>
    </subcellularLocation>
    <subcellularLocation>
        <location evidence="7">Membrane</location>
        <topology evidence="7">Multi-pass membrane protein</topology>
    </subcellularLocation>
</comment>
<reference evidence="11" key="1">
    <citation type="submission" date="2017-12" db="EMBL/GenBank/DDBJ databases">
        <title>Draft genome sequence of Telmatospirillum siberiense 26-4b1T, an acidotolerant peatland alphaproteobacterium potentially involved in sulfur cycling.</title>
        <authorList>
            <person name="Hausmann B."/>
            <person name="Pjevac P."/>
            <person name="Schreck K."/>
            <person name="Herbold C.W."/>
            <person name="Daims H."/>
            <person name="Wagner M."/>
            <person name="Pester M."/>
            <person name="Loy A."/>
        </authorList>
    </citation>
    <scope>NUCLEOTIDE SEQUENCE [LARGE SCALE GENOMIC DNA]</scope>
    <source>
        <strain evidence="11">26-4b1</strain>
    </source>
</reference>
<dbReference type="EMBL" id="PIUM01000033">
    <property type="protein sequence ID" value="PKU22392.1"/>
    <property type="molecule type" value="Genomic_DNA"/>
</dbReference>
<feature type="transmembrane region" description="Helical" evidence="8">
    <location>
        <begin position="534"/>
        <end position="555"/>
    </location>
</feature>
<proteinExistence type="predicted"/>
<feature type="transmembrane region" description="Helical" evidence="8">
    <location>
        <begin position="278"/>
        <end position="302"/>
    </location>
</feature>
<dbReference type="NCBIfam" id="NF005086">
    <property type="entry name" value="PRK06521.1"/>
    <property type="match status" value="1"/>
</dbReference>
<dbReference type="InterPro" id="IPR052175">
    <property type="entry name" value="ComplexI-like_HydComp"/>
</dbReference>
<organism evidence="10 11">
    <name type="scientific">Telmatospirillum siberiense</name>
    <dbReference type="NCBI Taxonomy" id="382514"/>
    <lineage>
        <taxon>Bacteria</taxon>
        <taxon>Pseudomonadati</taxon>
        <taxon>Pseudomonadota</taxon>
        <taxon>Alphaproteobacteria</taxon>
        <taxon>Rhodospirillales</taxon>
        <taxon>Rhodospirillaceae</taxon>
        <taxon>Telmatospirillum</taxon>
    </lineage>
</organism>
<dbReference type="GO" id="GO:0042773">
    <property type="term" value="P:ATP synthesis coupled electron transport"/>
    <property type="evidence" value="ECO:0007669"/>
    <property type="project" value="InterPro"/>
</dbReference>
<feature type="transmembrane region" description="Helical" evidence="8">
    <location>
        <begin position="480"/>
        <end position="501"/>
    </location>
</feature>
<evidence type="ECO:0000259" key="9">
    <source>
        <dbReference type="Pfam" id="PF00361"/>
    </source>
</evidence>
<dbReference type="InterPro" id="IPR001750">
    <property type="entry name" value="ND/Mrp_TM"/>
</dbReference>
<evidence type="ECO:0000256" key="2">
    <source>
        <dbReference type="ARBA" id="ARBA00022475"/>
    </source>
</evidence>
<feature type="transmembrane region" description="Helical" evidence="8">
    <location>
        <begin position="116"/>
        <end position="135"/>
    </location>
</feature>
<evidence type="ECO:0000313" key="10">
    <source>
        <dbReference type="EMBL" id="PKU22392.1"/>
    </source>
</evidence>
<dbReference type="GO" id="GO:0016491">
    <property type="term" value="F:oxidoreductase activity"/>
    <property type="evidence" value="ECO:0007669"/>
    <property type="project" value="UniProtKB-KW"/>
</dbReference>
<dbReference type="Pfam" id="PF00361">
    <property type="entry name" value="Proton_antipo_M"/>
    <property type="match status" value="1"/>
</dbReference>
<feature type="transmembrane region" description="Helical" evidence="8">
    <location>
        <begin position="322"/>
        <end position="349"/>
    </location>
</feature>
<gene>
    <name evidence="10" type="ORF">CWS72_22080</name>
</gene>
<evidence type="ECO:0000313" key="11">
    <source>
        <dbReference type="Proteomes" id="UP000233293"/>
    </source>
</evidence>
<feature type="transmembrane region" description="Helical" evidence="8">
    <location>
        <begin position="355"/>
        <end position="374"/>
    </location>
</feature>
<dbReference type="GO" id="GO:0008137">
    <property type="term" value="F:NADH dehydrogenase (ubiquinone) activity"/>
    <property type="evidence" value="ECO:0007669"/>
    <property type="project" value="InterPro"/>
</dbReference>
<feature type="domain" description="NADH:quinone oxidoreductase/Mrp antiporter transmembrane" evidence="9">
    <location>
        <begin position="137"/>
        <end position="425"/>
    </location>
</feature>
<dbReference type="OrthoDB" id="9811798at2"/>
<feature type="transmembrane region" description="Helical" evidence="8">
    <location>
        <begin position="508"/>
        <end position="528"/>
    </location>
</feature>
<dbReference type="InterPro" id="IPR003918">
    <property type="entry name" value="NADH_UbQ_OxRdtase"/>
</dbReference>
<dbReference type="PANTHER" id="PTHR42682">
    <property type="entry name" value="HYDROGENASE-4 COMPONENT F"/>
    <property type="match status" value="1"/>
</dbReference>
<feature type="transmembrane region" description="Helical" evidence="8">
    <location>
        <begin position="141"/>
        <end position="160"/>
    </location>
</feature>
<dbReference type="GO" id="GO:0005886">
    <property type="term" value="C:plasma membrane"/>
    <property type="evidence" value="ECO:0007669"/>
    <property type="project" value="UniProtKB-SubCell"/>
</dbReference>
<sequence>MIPLVSLHDPLHLLLLSLAISVCGGVASLLLRACDGAAIRVAGLAGIAAAVAGLGASLPALSGPALVFEAAGPYPFAHFVLRLDPLAALLIAVISLLSLVAWIYSLAYVREYAGKGVGAMGFFMNLFIASMVLVVAADNAFWFIIFFEMMSLTSYFLVIFDQDEEAVSAGFLYFLVAHAGSVLIMAAFFIMANYAGSYDFAAFRTASVPAPLNSVVFLLGFLGFGAKAGMIPLHIWLPRAHPAAPSHASALMSGVMIKIGVFGIVKVGIDLLGASGGVLWWGLLVLVFGAVSSVLGVVYALVEHDIKKLLAYHSVENIGIILLGVGVGMIGIGIGQPILAVLGLMAGLYHLVNHAIFKGLLFLGAGSVIYRLHTKDMEKMGGLARTMPWTAFSFLIGALAISAIPPLNGFVSEWYTYQSLFAAAFSGSWLVKLATPIAAMLLALTGALAVMCFVKAYGVIFSGPSRHAHPDDVREVPATMVIGMVILAIACVVLGLAAPVVAPVISGIAAATLGAATITVADGVLLIPADAHQAVLSTPLIAVMLIGAAVLPLLLKSALSGSLRLPARQAAAPWAAGYLPDAHMSATAGGFAQPIRMFFGPLYEVRKSIAAVWSKVTFGFERFISFARRSEPCWDRALVDPVGEGVVASGRRLQAIQGGDFRVYCLYIVAALVILLVLTVR</sequence>
<keyword evidence="2" id="KW-1003">Cell membrane</keyword>
<protein>
    <submittedName>
        <fullName evidence="10">Hydrogenase 4 subunit B</fullName>
    </submittedName>
</protein>
<feature type="transmembrane region" description="Helical" evidence="8">
    <location>
        <begin position="215"/>
        <end position="237"/>
    </location>
</feature>
<feature type="transmembrane region" description="Helical" evidence="8">
    <location>
        <begin position="386"/>
        <end position="408"/>
    </location>
</feature>
<feature type="transmembrane region" description="Helical" evidence="8">
    <location>
        <begin position="172"/>
        <end position="195"/>
    </location>
</feature>